<dbReference type="EMBL" id="MG193439">
    <property type="protein sequence ID" value="AXS65783.1"/>
    <property type="molecule type" value="Genomic_DNA"/>
</dbReference>
<feature type="transmembrane region" description="Helical" evidence="1">
    <location>
        <begin position="6"/>
        <end position="30"/>
    </location>
</feature>
<protein>
    <submittedName>
        <fullName evidence="2">ATP synthase F0 subunit 8</fullName>
    </submittedName>
</protein>
<evidence type="ECO:0000313" key="2">
    <source>
        <dbReference type="EMBL" id="AXS65783.1"/>
    </source>
</evidence>
<reference evidence="2" key="1">
    <citation type="journal article" date="2018" name="J. ISSAAS">
        <title>The contribution of mitochondrial metagenomics to large-scale data mining and phylogenetic analysis of Coleoptera.</title>
        <authorList>
            <person name="Miller K."/>
            <person name="Linard B."/>
            <person name="Motyka M."/>
            <person name="Bocek M."/>
            <person name="Vogler A.P."/>
        </authorList>
    </citation>
    <scope>NUCLEOTIDE SEQUENCE</scope>
</reference>
<keyword evidence="1" id="KW-0812">Transmembrane</keyword>
<dbReference type="AlphaFoldDB" id="A0A346RI86"/>
<evidence type="ECO:0000256" key="1">
    <source>
        <dbReference type="SAM" id="Phobius"/>
    </source>
</evidence>
<proteinExistence type="predicted"/>
<keyword evidence="1" id="KW-0472">Membrane</keyword>
<sequence>MPQMMPLLWINLFTFFILIYLYILINLYFFNNKTMKINLLINKSPKSFMNWKW</sequence>
<name>A0A346RI86_9CUCU</name>
<accession>A0A346RI86</accession>
<keyword evidence="1" id="KW-1133">Transmembrane helix</keyword>
<keyword evidence="2" id="KW-0496">Mitochondrion</keyword>
<organism evidence="2">
    <name type="scientific">Cucujoidea sp. 22 KM-2017</name>
    <dbReference type="NCBI Taxonomy" id="2219359"/>
    <lineage>
        <taxon>Eukaryota</taxon>
        <taxon>Metazoa</taxon>
        <taxon>Ecdysozoa</taxon>
        <taxon>Arthropoda</taxon>
        <taxon>Hexapoda</taxon>
        <taxon>Insecta</taxon>
        <taxon>Pterygota</taxon>
        <taxon>Neoptera</taxon>
        <taxon>Endopterygota</taxon>
        <taxon>Coleoptera</taxon>
        <taxon>Polyphaga</taxon>
        <taxon>Cucujiformia</taxon>
    </lineage>
</organism>
<gene>
    <name evidence="2" type="primary">atp8</name>
</gene>
<geneLocation type="mitochondrion" evidence="2"/>